<accession>A0A1Z5HYF5</accession>
<comment type="function">
    <text evidence="5">Responsible for the release of ribosomes from messenger RNA at the termination of protein biosynthesis. May increase the efficiency of translation by recycling ribosomes from one round of translation to another.</text>
</comment>
<dbReference type="InterPro" id="IPR002661">
    <property type="entry name" value="Ribosome_recyc_fac"/>
</dbReference>
<dbReference type="Gene3D" id="1.10.132.20">
    <property type="entry name" value="Ribosome-recycling factor"/>
    <property type="match status" value="1"/>
</dbReference>
<comment type="similarity">
    <text evidence="2 5">Belongs to the RRF family.</text>
</comment>
<dbReference type="GO" id="GO:0043023">
    <property type="term" value="F:ribosomal large subunit binding"/>
    <property type="evidence" value="ECO:0007669"/>
    <property type="project" value="TreeGrafter"/>
</dbReference>
<dbReference type="FunFam" id="1.10.132.20:FF:000001">
    <property type="entry name" value="Ribosome-recycling factor"/>
    <property type="match status" value="1"/>
</dbReference>
<dbReference type="OrthoDB" id="9804006at2"/>
<sequence length="185" mass="20901">MIPDILADAETRMEKAVDALKKDLASLRAGRANPALLDGIQVEYYGVSTPINQVANISAPEPRLLVVQPWDKSIIAEIERAILKSDLGVTPNNDGNVIRIALPQLTEERRKELVKVVKKKAEESRVAVRNIRRDANDQVKSLEKKGEISEDEARRGQEQVQKLTDKYIEMIDHILQNKEKEIMEI</sequence>
<keyword evidence="9" id="KW-1185">Reference proteome</keyword>
<dbReference type="Proteomes" id="UP000197032">
    <property type="component" value="Unassembled WGS sequence"/>
</dbReference>
<evidence type="ECO:0000256" key="2">
    <source>
        <dbReference type="ARBA" id="ARBA00005912"/>
    </source>
</evidence>
<evidence type="ECO:0000259" key="7">
    <source>
        <dbReference type="Pfam" id="PF01765"/>
    </source>
</evidence>
<evidence type="ECO:0000313" key="8">
    <source>
        <dbReference type="EMBL" id="GAW94320.1"/>
    </source>
</evidence>
<dbReference type="InterPro" id="IPR036191">
    <property type="entry name" value="RRF_sf"/>
</dbReference>
<dbReference type="CDD" id="cd00520">
    <property type="entry name" value="RRF"/>
    <property type="match status" value="1"/>
</dbReference>
<evidence type="ECO:0000256" key="4">
    <source>
        <dbReference type="ARBA" id="ARBA00022917"/>
    </source>
</evidence>
<keyword evidence="6" id="KW-0175">Coiled coil</keyword>
<dbReference type="InterPro" id="IPR023584">
    <property type="entry name" value="Ribosome_recyc_fac_dom"/>
</dbReference>
<dbReference type="GO" id="GO:0005737">
    <property type="term" value="C:cytoplasm"/>
    <property type="evidence" value="ECO:0007669"/>
    <property type="project" value="UniProtKB-SubCell"/>
</dbReference>
<dbReference type="NCBIfam" id="TIGR00496">
    <property type="entry name" value="frr"/>
    <property type="match status" value="1"/>
</dbReference>
<dbReference type="AlphaFoldDB" id="A0A1Z5HYF5"/>
<comment type="caution">
    <text evidence="8">The sequence shown here is derived from an EMBL/GenBank/DDBJ whole genome shotgun (WGS) entry which is preliminary data.</text>
</comment>
<keyword evidence="3 5" id="KW-0963">Cytoplasm</keyword>
<dbReference type="PANTHER" id="PTHR20982:SF3">
    <property type="entry name" value="MITOCHONDRIAL RIBOSOME RECYCLING FACTOR PSEUDO 1"/>
    <property type="match status" value="1"/>
</dbReference>
<dbReference type="Pfam" id="PF01765">
    <property type="entry name" value="RRF"/>
    <property type="match status" value="1"/>
</dbReference>
<evidence type="ECO:0000256" key="5">
    <source>
        <dbReference type="HAMAP-Rule" id="MF_00040"/>
    </source>
</evidence>
<keyword evidence="4 5" id="KW-0648">Protein biosynthesis</keyword>
<evidence type="ECO:0000256" key="3">
    <source>
        <dbReference type="ARBA" id="ARBA00022490"/>
    </source>
</evidence>
<comment type="subcellular location">
    <subcellularLocation>
        <location evidence="1 5">Cytoplasm</location>
    </subcellularLocation>
</comment>
<reference evidence="9" key="1">
    <citation type="journal article" date="2017" name="Appl. Environ. Microbiol.">
        <title>Genomic Analysis of Calderihabitans maritimus KKC1, a Thermophilic, Hydrogenogenic, Carboxydotrophic Bacterium Isolated from Marine Sediment.</title>
        <authorList>
            <person name="Omae K."/>
            <person name="Yoneda Y."/>
            <person name="Fukuyama Y."/>
            <person name="Yoshida T."/>
            <person name="Sako Y."/>
        </authorList>
    </citation>
    <scope>NUCLEOTIDE SEQUENCE [LARGE SCALE GENOMIC DNA]</scope>
    <source>
        <strain evidence="9">KKC1</strain>
    </source>
</reference>
<dbReference type="GO" id="GO:0006415">
    <property type="term" value="P:translational termination"/>
    <property type="evidence" value="ECO:0007669"/>
    <property type="project" value="UniProtKB-UniRule"/>
</dbReference>
<gene>
    <name evidence="5" type="primary">frr</name>
    <name evidence="8" type="ORF">KKC1_34290</name>
</gene>
<dbReference type="EMBL" id="BDGJ01000215">
    <property type="protein sequence ID" value="GAW94320.1"/>
    <property type="molecule type" value="Genomic_DNA"/>
</dbReference>
<evidence type="ECO:0000313" key="9">
    <source>
        <dbReference type="Proteomes" id="UP000197032"/>
    </source>
</evidence>
<dbReference type="RefSeq" id="WP_088555289.1">
    <property type="nucleotide sequence ID" value="NZ_BDGJ01000215.1"/>
</dbReference>
<dbReference type="FunFam" id="3.30.1360.40:FF:000001">
    <property type="entry name" value="Ribosome-recycling factor"/>
    <property type="match status" value="1"/>
</dbReference>
<name>A0A1Z5HYF5_9FIRM</name>
<evidence type="ECO:0000256" key="1">
    <source>
        <dbReference type="ARBA" id="ARBA00004496"/>
    </source>
</evidence>
<dbReference type="Gene3D" id="3.30.1360.40">
    <property type="match status" value="1"/>
</dbReference>
<dbReference type="SUPFAM" id="SSF55194">
    <property type="entry name" value="Ribosome recycling factor, RRF"/>
    <property type="match status" value="1"/>
</dbReference>
<feature type="domain" description="Ribosome recycling factor" evidence="7">
    <location>
        <begin position="20"/>
        <end position="183"/>
    </location>
</feature>
<protein>
    <recommendedName>
        <fullName evidence="5">Ribosome-recycling factor</fullName>
        <shortName evidence="5">RRF</shortName>
    </recommendedName>
    <alternativeName>
        <fullName evidence="5">Ribosome-releasing factor</fullName>
    </alternativeName>
</protein>
<organism evidence="8 9">
    <name type="scientific">Calderihabitans maritimus</name>
    <dbReference type="NCBI Taxonomy" id="1246530"/>
    <lineage>
        <taxon>Bacteria</taxon>
        <taxon>Bacillati</taxon>
        <taxon>Bacillota</taxon>
        <taxon>Clostridia</taxon>
        <taxon>Neomoorellales</taxon>
        <taxon>Calderihabitantaceae</taxon>
        <taxon>Calderihabitans</taxon>
    </lineage>
</organism>
<dbReference type="PANTHER" id="PTHR20982">
    <property type="entry name" value="RIBOSOME RECYCLING FACTOR"/>
    <property type="match status" value="1"/>
</dbReference>
<dbReference type="HAMAP" id="MF_00040">
    <property type="entry name" value="RRF"/>
    <property type="match status" value="1"/>
</dbReference>
<proteinExistence type="inferred from homology"/>
<feature type="coiled-coil region" evidence="6">
    <location>
        <begin position="125"/>
        <end position="152"/>
    </location>
</feature>
<evidence type="ECO:0000256" key="6">
    <source>
        <dbReference type="SAM" id="Coils"/>
    </source>
</evidence>